<protein>
    <recommendedName>
        <fullName evidence="3">Up-regulated during septation protein 1 domain-containing protein</fullName>
    </recommendedName>
</protein>
<dbReference type="Pfam" id="PF15456">
    <property type="entry name" value="Uds1"/>
    <property type="match status" value="1"/>
</dbReference>
<comment type="caution">
    <text evidence="4">The sequence shown here is derived from an EMBL/GenBank/DDBJ whole genome shotgun (WGS) entry which is preliminary data.</text>
</comment>
<reference evidence="4 5" key="1">
    <citation type="journal article" date="2013" name="PLoS Genet.">
        <title>Plant-symbiotic fungi as chemical engineers: Multi-genome analysis of the Clavicipitaceae reveals dynamics of alkaloid loci.</title>
        <authorList>
            <person name="Schardl C.L."/>
            <person name="Young C.A."/>
            <person name="Hesse U."/>
            <person name="Amyotte S.G."/>
            <person name="Andreeva K."/>
            <person name="Calie P.J."/>
            <person name="Fleetwood D.J."/>
            <person name="Haws D.C."/>
            <person name="Moore N."/>
            <person name="Oeser B."/>
            <person name="Panaccione D.G."/>
            <person name="Schweri K.K."/>
            <person name="Voisey C.R."/>
            <person name="Farman M.L."/>
            <person name="Jaromczyk J.W."/>
            <person name="Roe B.A."/>
            <person name="O'Sullivan D.M."/>
            <person name="Scott B."/>
            <person name="Tudzynski P."/>
            <person name="An Z."/>
            <person name="Arnaoudova E.G."/>
            <person name="Bullock C.T."/>
            <person name="Charlton N.D."/>
            <person name="Chen L."/>
            <person name="Cox M."/>
            <person name="Dinkins R.D."/>
            <person name="Florea S."/>
            <person name="Glenn A.E."/>
            <person name="Gordon A."/>
            <person name="Gueldener U."/>
            <person name="Harris D.R."/>
            <person name="Hollin W."/>
            <person name="Jaromczyk J."/>
            <person name="Johnson R.D."/>
            <person name="Khan A.K."/>
            <person name="Leistner E."/>
            <person name="Leuchtmann A."/>
            <person name="Li C."/>
            <person name="Liu J."/>
            <person name="Liu J."/>
            <person name="Liu M."/>
            <person name="Mace W."/>
            <person name="Machado C."/>
            <person name="Nagabhyru P."/>
            <person name="Pan J."/>
            <person name="Schmid J."/>
            <person name="Sugawara K."/>
            <person name="Steiner U."/>
            <person name="Takach J.E."/>
            <person name="Tanaka E."/>
            <person name="Webb J.S."/>
            <person name="Wilson E.V."/>
            <person name="Wiseman J.L."/>
            <person name="Yoshida R."/>
            <person name="Zeng Z."/>
        </authorList>
    </citation>
    <scope>NUCLEOTIDE SEQUENCE [LARGE SCALE GENOMIC DNA]</scope>
    <source>
        <strain evidence="4 5">20.1</strain>
    </source>
</reference>
<feature type="region of interest" description="Disordered" evidence="2">
    <location>
        <begin position="276"/>
        <end position="373"/>
    </location>
</feature>
<dbReference type="InterPro" id="IPR029191">
    <property type="entry name" value="Uds1"/>
</dbReference>
<gene>
    <name evidence="4" type="ORF">CPUR_02684</name>
</gene>
<proteinExistence type="predicted"/>
<dbReference type="eggNOG" id="ENOG502S13H">
    <property type="taxonomic scope" value="Eukaryota"/>
</dbReference>
<dbReference type="VEuPathDB" id="FungiDB:CPUR_02684"/>
<feature type="compositionally biased region" description="Polar residues" evidence="2">
    <location>
        <begin position="560"/>
        <end position="576"/>
    </location>
</feature>
<feature type="region of interest" description="Disordered" evidence="2">
    <location>
        <begin position="129"/>
        <end position="172"/>
    </location>
</feature>
<feature type="compositionally biased region" description="Polar residues" evidence="2">
    <location>
        <begin position="146"/>
        <end position="170"/>
    </location>
</feature>
<evidence type="ECO:0000256" key="1">
    <source>
        <dbReference type="SAM" id="Coils"/>
    </source>
</evidence>
<feature type="compositionally biased region" description="Basic and acidic residues" evidence="2">
    <location>
        <begin position="364"/>
        <end position="373"/>
    </location>
</feature>
<feature type="compositionally biased region" description="Basic and acidic residues" evidence="2">
    <location>
        <begin position="345"/>
        <end position="354"/>
    </location>
</feature>
<evidence type="ECO:0000256" key="2">
    <source>
        <dbReference type="SAM" id="MobiDB-lite"/>
    </source>
</evidence>
<accession>M1W862</accession>
<feature type="coiled-coil region" evidence="1">
    <location>
        <begin position="486"/>
        <end position="520"/>
    </location>
</feature>
<dbReference type="HOGENOM" id="CLU_013725_0_0_1"/>
<feature type="region of interest" description="Disordered" evidence="2">
    <location>
        <begin position="534"/>
        <end position="578"/>
    </location>
</feature>
<sequence length="943" mass="103915">MAHIASCLVNAEHTPLSRSLSPAPSVLSSYPWRMLPAEPAKYPSHSQHKPSASLNIYRTLDPKASMDAAVTEKQTAGSVSQYRPGRQASPRPIQISVPEAGSMTTDQEPLDSPTIPGCPPVREKVHERSISAPHNTGDGRREESQYLLQQQHARTQRSASHQTDTQTRTHLQVQPQQLSLPQAIRHQLSPSFAPSADPVAAHLQARKFNVKPTSDSTTRLPPRAGAPDMSPYGRMRYLPSSSTPDLLHPGSTAVADGTSFGIPPALLSAPITDHMPASSNTWDPRSFKSAQTDRRAPQATPYGHGFGNLHMHHNEHHQRHHPHPHPHQPQHRRGVSCEQSAIGMDRGRPRKPVDVRNNNAVPHGNEKSSHGDNKRAISLERRAFEELPKGWPPSDVNQKLSADDVSALQKQALEQAERFEVLKVEDVDSLSKELRQLDERTEYLRQTQESLRAGRRNLHHRICQYLRSARVAKFSQNSMLKQEEALAELDASIDDWVSKLEQAENRRTRVRQKLLEHIAAAAIIGTSNATAASISEPVQSPGGIQSPTGPRELSTPPRSPLQSSFYNRSGSTSPSPQRVVAQIPSTILEQPVLEDGANSSRTTSLATLSRGDIQSIRIYAGDDVFALLADVEDEMIKMGTVPQAESEHDRQQERQRSHEMLHGYSHGPSHFVSPWASHTAAQQMPASPETSPTTMNGSARVPRTAGGPVLNGADVQSLTPSPLAPAGIKAGKEAGPFLTSAFSCEGGLNRGKLPDPAQLDDAVDPTYESWKGAISDKLSINEDWFPTEMARVAYVCSRTKGKALRHLDATRAADGSRTLRTVSQILNHLDLIFLDPNRGSKARDAYSLLRVSHTEFQEFRTNFYELTHRGGISENLKEEFYKKLPQEFQSHLFGDYRDKGVTLARLADAAAEHEPISSWTRARAKTENGRAPGTKRNSWGSFL</sequence>
<dbReference type="EMBL" id="CAGA01000011">
    <property type="protein sequence ID" value="CCE28993.1"/>
    <property type="molecule type" value="Genomic_DNA"/>
</dbReference>
<feature type="region of interest" description="Disordered" evidence="2">
    <location>
        <begin position="102"/>
        <end position="121"/>
    </location>
</feature>
<dbReference type="STRING" id="1111077.M1W862"/>
<evidence type="ECO:0000313" key="4">
    <source>
        <dbReference type="EMBL" id="CCE28993.1"/>
    </source>
</evidence>
<feature type="compositionally biased region" description="Polar residues" evidence="2">
    <location>
        <begin position="72"/>
        <end position="81"/>
    </location>
</feature>
<feature type="region of interest" description="Disordered" evidence="2">
    <location>
        <begin position="69"/>
        <end position="93"/>
    </location>
</feature>
<feature type="compositionally biased region" description="Polar residues" evidence="2">
    <location>
        <begin position="534"/>
        <end position="548"/>
    </location>
</feature>
<dbReference type="AlphaFoldDB" id="M1W862"/>
<feature type="region of interest" description="Disordered" evidence="2">
    <location>
        <begin position="662"/>
        <end position="718"/>
    </location>
</feature>
<keyword evidence="1" id="KW-0175">Coiled coil</keyword>
<organism evidence="4 5">
    <name type="scientific">Claviceps purpurea (strain 20.1)</name>
    <name type="common">Ergot fungus</name>
    <name type="synonym">Sphacelia segetum</name>
    <dbReference type="NCBI Taxonomy" id="1111077"/>
    <lineage>
        <taxon>Eukaryota</taxon>
        <taxon>Fungi</taxon>
        <taxon>Dikarya</taxon>
        <taxon>Ascomycota</taxon>
        <taxon>Pezizomycotina</taxon>
        <taxon>Sordariomycetes</taxon>
        <taxon>Hypocreomycetidae</taxon>
        <taxon>Hypocreales</taxon>
        <taxon>Clavicipitaceae</taxon>
        <taxon>Claviceps</taxon>
    </lineage>
</organism>
<dbReference type="Proteomes" id="UP000016801">
    <property type="component" value="Unassembled WGS sequence"/>
</dbReference>
<feature type="compositionally biased region" description="Basic residues" evidence="2">
    <location>
        <begin position="310"/>
        <end position="334"/>
    </location>
</feature>
<feature type="domain" description="Up-regulated during septation protein 1" evidence="3">
    <location>
        <begin position="406"/>
        <end position="522"/>
    </location>
</feature>
<dbReference type="OrthoDB" id="5429395at2759"/>
<evidence type="ECO:0000313" key="5">
    <source>
        <dbReference type="Proteomes" id="UP000016801"/>
    </source>
</evidence>
<evidence type="ECO:0000259" key="3">
    <source>
        <dbReference type="Pfam" id="PF15456"/>
    </source>
</evidence>
<name>M1W862_CLAP2</name>
<feature type="region of interest" description="Disordered" evidence="2">
    <location>
        <begin position="212"/>
        <end position="232"/>
    </location>
</feature>
<keyword evidence="5" id="KW-1185">Reference proteome</keyword>
<feature type="compositionally biased region" description="Polar residues" evidence="2">
    <location>
        <begin position="679"/>
        <end position="697"/>
    </location>
</feature>
<feature type="region of interest" description="Disordered" evidence="2">
    <location>
        <begin position="921"/>
        <end position="943"/>
    </location>
</feature>